<dbReference type="Pfam" id="PF07833">
    <property type="entry name" value="Cu_amine_oxidN1"/>
    <property type="match status" value="1"/>
</dbReference>
<keyword evidence="1" id="KW-0732">Signal</keyword>
<dbReference type="Proteomes" id="UP000600247">
    <property type="component" value="Unassembled WGS sequence"/>
</dbReference>
<comment type="caution">
    <text evidence="3">The sequence shown here is derived from an EMBL/GenBank/DDBJ whole genome shotgun (WGS) entry which is preliminary data.</text>
</comment>
<keyword evidence="4" id="KW-1185">Reference proteome</keyword>
<feature type="domain" description="Copper amine oxidase-like N-terminal" evidence="2">
    <location>
        <begin position="43"/>
        <end position="91"/>
    </location>
</feature>
<name>A0A917M407_9BACL</name>
<dbReference type="EMBL" id="BMHY01000007">
    <property type="protein sequence ID" value="GGG77385.1"/>
    <property type="molecule type" value="Genomic_DNA"/>
</dbReference>
<sequence>MTHKKKLIVLLTTAGLLGTSAVVGAAGMVEKVTGILHKDVKVVVNGESTSLTPVYINGQAYIPVRSAAAELGYTLNYDAKNKEIELNGKGQEEADYMRGTGVIVNVAEDKGQYRIELLGKGSNAWVILFADAKTVIKDQAGKTVAAKDLKAGQQINVEYGPVMTMSFPGQSHAAKITVEADRAVKEDVIQSVKHTDDGWQIQFGETKDGKAVPTLTLNAGKETSVLTPQGESVKWEDLKAGTKVRAYYGPFETKSLPPQSPLFYLVVLSDIQTPAGKMTPEAAQQYRDLAWEKVSDQAKHIKTKKDEAVVEIVSAKESGVMASSDEQKKRLAEIKAANGNLVTVTYNTDQDELIGPLTAVFDFETKAFIGYNIRK</sequence>
<reference evidence="3 4" key="1">
    <citation type="journal article" date="2014" name="Int. J. Syst. Evol. Microbiol.">
        <title>Complete genome sequence of Corynebacterium casei LMG S-19264T (=DSM 44701T), isolated from a smear-ripened cheese.</title>
        <authorList>
            <consortium name="US DOE Joint Genome Institute (JGI-PGF)"/>
            <person name="Walter F."/>
            <person name="Albersmeier A."/>
            <person name="Kalinowski J."/>
            <person name="Ruckert C."/>
        </authorList>
    </citation>
    <scope>NUCLEOTIDE SEQUENCE [LARGE SCALE GENOMIC DNA]</scope>
    <source>
        <strain evidence="3 4">CGMCC 1.15286</strain>
    </source>
</reference>
<dbReference type="RefSeq" id="WP_188890724.1">
    <property type="nucleotide sequence ID" value="NZ_BMHY01000007.1"/>
</dbReference>
<gene>
    <name evidence="3" type="ORF">GCM10010918_37570</name>
</gene>
<dbReference type="AlphaFoldDB" id="A0A917M407"/>
<feature type="chain" id="PRO_5037495934" description="Copper amine oxidase-like N-terminal domain-containing protein" evidence="1">
    <location>
        <begin position="26"/>
        <end position="375"/>
    </location>
</feature>
<proteinExistence type="predicted"/>
<evidence type="ECO:0000256" key="1">
    <source>
        <dbReference type="SAM" id="SignalP"/>
    </source>
</evidence>
<evidence type="ECO:0000259" key="2">
    <source>
        <dbReference type="Pfam" id="PF07833"/>
    </source>
</evidence>
<feature type="signal peptide" evidence="1">
    <location>
        <begin position="1"/>
        <end position="25"/>
    </location>
</feature>
<dbReference type="InterPro" id="IPR012854">
    <property type="entry name" value="Cu_amine_oxidase-like_N"/>
</dbReference>
<accession>A0A917M407</accession>
<evidence type="ECO:0000313" key="4">
    <source>
        <dbReference type="Proteomes" id="UP000600247"/>
    </source>
</evidence>
<evidence type="ECO:0000313" key="3">
    <source>
        <dbReference type="EMBL" id="GGG77385.1"/>
    </source>
</evidence>
<protein>
    <recommendedName>
        <fullName evidence="2">Copper amine oxidase-like N-terminal domain-containing protein</fullName>
    </recommendedName>
</protein>
<organism evidence="3 4">
    <name type="scientific">Paenibacillus radicis</name>
    <name type="common">ex Gao et al. 2016</name>
    <dbReference type="NCBI Taxonomy" id="1737354"/>
    <lineage>
        <taxon>Bacteria</taxon>
        <taxon>Bacillati</taxon>
        <taxon>Bacillota</taxon>
        <taxon>Bacilli</taxon>
        <taxon>Bacillales</taxon>
        <taxon>Paenibacillaceae</taxon>
        <taxon>Paenibacillus</taxon>
    </lineage>
</organism>